<keyword evidence="4" id="KW-1185">Reference proteome</keyword>
<comment type="function">
    <text evidence="1">Putative transcription activator involved in regulating light control of development.</text>
</comment>
<proteinExistence type="inferred from homology"/>
<dbReference type="Proteomes" id="UP000243459">
    <property type="component" value="Chromosome 6"/>
</dbReference>
<dbReference type="GO" id="GO:0006355">
    <property type="term" value="P:regulation of DNA-templated transcription"/>
    <property type="evidence" value="ECO:0007669"/>
    <property type="project" value="UniProtKB-UniRule"/>
</dbReference>
<name>A0A5P1EN20_ASPOF</name>
<reference evidence="4" key="1">
    <citation type="journal article" date="2017" name="Nat. Commun.">
        <title>The asparagus genome sheds light on the origin and evolution of a young Y chromosome.</title>
        <authorList>
            <person name="Harkess A."/>
            <person name="Zhou J."/>
            <person name="Xu C."/>
            <person name="Bowers J.E."/>
            <person name="Van der Hulst R."/>
            <person name="Ayyampalayam S."/>
            <person name="Mercati F."/>
            <person name="Riccardi P."/>
            <person name="McKain M.R."/>
            <person name="Kakrana A."/>
            <person name="Tang H."/>
            <person name="Ray J."/>
            <person name="Groenendijk J."/>
            <person name="Arikit S."/>
            <person name="Mathioni S.M."/>
            <person name="Nakano M."/>
            <person name="Shan H."/>
            <person name="Telgmann-Rauber A."/>
            <person name="Kanno A."/>
            <person name="Yue Z."/>
            <person name="Chen H."/>
            <person name="Li W."/>
            <person name="Chen Y."/>
            <person name="Xu X."/>
            <person name="Zhang Y."/>
            <person name="Luo S."/>
            <person name="Chen H."/>
            <person name="Gao J."/>
            <person name="Mao Z."/>
            <person name="Pires J.C."/>
            <person name="Luo M."/>
            <person name="Kudrna D."/>
            <person name="Wing R.A."/>
            <person name="Meyers B.C."/>
            <person name="Yi K."/>
            <person name="Kong H."/>
            <person name="Lavrijsen P."/>
            <person name="Sunseri F."/>
            <person name="Falavigna A."/>
            <person name="Ye Y."/>
            <person name="Leebens-Mack J.H."/>
            <person name="Chen G."/>
        </authorList>
    </citation>
    <scope>NUCLEOTIDE SEQUENCE [LARGE SCALE GENOMIC DNA]</scope>
    <source>
        <strain evidence="4">cv. DH0086</strain>
    </source>
</reference>
<sequence length="308" mass="34881">MAEESFIEDPLEKDLQEVSVNEPNVGNGVTDASPNAESVLESHCDQNEGKSAPDIDNETPRVGMVFKTFEEVYGFYNQYARKTGFEVILEHNHPVNPSMSQFFRSHRGVNEGGKKLPVMRGKGQRELASVENEGESSVVKGTRILCRHTLSVLNFLEVYEIPPQFIVDRWRKDNKHRHGMNYSSNDVIANGPMERYDNLYRRCLRFVELGVISGERYEYALKLIGEVTEELISSDCTISDMLPRNPSTISGRNMGNEDEGIPDIIQVRRKSQPPKKRKEPLAEKIVKGGRKKVTLKSDFSQFKKSLAG</sequence>
<keyword evidence="1" id="KW-0539">Nucleus</keyword>
<dbReference type="Gramene" id="ONK66547">
    <property type="protein sequence ID" value="ONK66547"/>
    <property type="gene ID" value="A4U43_C06F9320"/>
</dbReference>
<evidence type="ECO:0000256" key="1">
    <source>
        <dbReference type="RuleBase" id="RU367018"/>
    </source>
</evidence>
<comment type="subcellular location">
    <subcellularLocation>
        <location evidence="1">Nucleus</location>
    </subcellularLocation>
</comment>
<dbReference type="PANTHER" id="PTHR31669">
    <property type="entry name" value="PROTEIN FAR1-RELATED SEQUENCE 10-RELATED"/>
    <property type="match status" value="1"/>
</dbReference>
<dbReference type="PANTHER" id="PTHR31669:SF297">
    <property type="entry name" value="PROTEIN FAR1-RELATED SEQUENCE"/>
    <property type="match status" value="1"/>
</dbReference>
<dbReference type="EMBL" id="CM007386">
    <property type="protein sequence ID" value="ONK66547.1"/>
    <property type="molecule type" value="Genomic_DNA"/>
</dbReference>
<feature type="region of interest" description="Disordered" evidence="2">
    <location>
        <begin position="1"/>
        <end position="56"/>
    </location>
</feature>
<evidence type="ECO:0000256" key="2">
    <source>
        <dbReference type="SAM" id="MobiDB-lite"/>
    </source>
</evidence>
<keyword evidence="1" id="KW-0479">Metal-binding</keyword>
<feature type="compositionally biased region" description="Basic residues" evidence="2">
    <location>
        <begin position="267"/>
        <end position="278"/>
    </location>
</feature>
<dbReference type="GO" id="GO:0005634">
    <property type="term" value="C:nucleus"/>
    <property type="evidence" value="ECO:0007669"/>
    <property type="project" value="UniProtKB-SubCell"/>
</dbReference>
<protein>
    <recommendedName>
        <fullName evidence="1">Protein FAR1-RELATED SEQUENCE</fullName>
    </recommendedName>
</protein>
<feature type="region of interest" description="Disordered" evidence="2">
    <location>
        <begin position="243"/>
        <end position="283"/>
    </location>
</feature>
<evidence type="ECO:0000313" key="4">
    <source>
        <dbReference type="Proteomes" id="UP000243459"/>
    </source>
</evidence>
<dbReference type="InterPro" id="IPR031052">
    <property type="entry name" value="FHY3/FAR1"/>
</dbReference>
<keyword evidence="1" id="KW-0862">Zinc</keyword>
<organism evidence="3 4">
    <name type="scientific">Asparagus officinalis</name>
    <name type="common">Garden asparagus</name>
    <dbReference type="NCBI Taxonomy" id="4686"/>
    <lineage>
        <taxon>Eukaryota</taxon>
        <taxon>Viridiplantae</taxon>
        <taxon>Streptophyta</taxon>
        <taxon>Embryophyta</taxon>
        <taxon>Tracheophyta</taxon>
        <taxon>Spermatophyta</taxon>
        <taxon>Magnoliopsida</taxon>
        <taxon>Liliopsida</taxon>
        <taxon>Asparagales</taxon>
        <taxon>Asparagaceae</taxon>
        <taxon>Asparagoideae</taxon>
        <taxon>Asparagus</taxon>
    </lineage>
</organism>
<keyword evidence="1" id="KW-0863">Zinc-finger</keyword>
<feature type="compositionally biased region" description="Basic and acidic residues" evidence="2">
    <location>
        <begin position="40"/>
        <end position="53"/>
    </location>
</feature>
<comment type="similarity">
    <text evidence="1">Belongs to the FHY3/FAR1 family.</text>
</comment>
<gene>
    <name evidence="3" type="ORF">A4U43_C06F9320</name>
</gene>
<accession>A0A5P1EN20</accession>
<evidence type="ECO:0000313" key="3">
    <source>
        <dbReference type="EMBL" id="ONK66547.1"/>
    </source>
</evidence>
<dbReference type="GO" id="GO:0008270">
    <property type="term" value="F:zinc ion binding"/>
    <property type="evidence" value="ECO:0007669"/>
    <property type="project" value="UniProtKB-UniRule"/>
</dbReference>
<dbReference type="AlphaFoldDB" id="A0A5P1EN20"/>